<dbReference type="Pfam" id="PF00383">
    <property type="entry name" value="dCMP_cyt_deam_1"/>
    <property type="match status" value="1"/>
</dbReference>
<reference evidence="11 12" key="1">
    <citation type="journal article" date="2014" name="Nat. Commun.">
        <title>Klebsormidium flaccidum genome reveals primary factors for plant terrestrial adaptation.</title>
        <authorList>
            <person name="Hori K."/>
            <person name="Maruyama F."/>
            <person name="Fujisawa T."/>
            <person name="Togashi T."/>
            <person name="Yamamoto N."/>
            <person name="Seo M."/>
            <person name="Sato S."/>
            <person name="Yamada T."/>
            <person name="Mori H."/>
            <person name="Tajima N."/>
            <person name="Moriyama T."/>
            <person name="Ikeuchi M."/>
            <person name="Watanabe M."/>
            <person name="Wada H."/>
            <person name="Kobayashi K."/>
            <person name="Saito M."/>
            <person name="Masuda T."/>
            <person name="Sasaki-Sekimoto Y."/>
            <person name="Mashiguchi K."/>
            <person name="Awai K."/>
            <person name="Shimojima M."/>
            <person name="Masuda S."/>
            <person name="Iwai M."/>
            <person name="Nobusawa T."/>
            <person name="Narise T."/>
            <person name="Kondo S."/>
            <person name="Saito H."/>
            <person name="Sato R."/>
            <person name="Murakawa M."/>
            <person name="Ihara Y."/>
            <person name="Oshima-Yamada Y."/>
            <person name="Ohtaka K."/>
            <person name="Satoh M."/>
            <person name="Sonobe K."/>
            <person name="Ishii M."/>
            <person name="Ohtani R."/>
            <person name="Kanamori-Sato M."/>
            <person name="Honoki R."/>
            <person name="Miyazaki D."/>
            <person name="Mochizuki H."/>
            <person name="Umetsu J."/>
            <person name="Higashi K."/>
            <person name="Shibata D."/>
            <person name="Kamiya Y."/>
            <person name="Sato N."/>
            <person name="Nakamura Y."/>
            <person name="Tabata S."/>
            <person name="Ida S."/>
            <person name="Kurokawa K."/>
            <person name="Ohta H."/>
        </authorList>
    </citation>
    <scope>NUCLEOTIDE SEQUENCE [LARGE SCALE GENOMIC DNA]</scope>
    <source>
        <strain evidence="11 12">NIES-2285</strain>
    </source>
</reference>
<dbReference type="EMBL" id="DF237157">
    <property type="protein sequence ID" value="GAQ84843.1"/>
    <property type="molecule type" value="Genomic_DNA"/>
</dbReference>
<feature type="region of interest" description="Disordered" evidence="9">
    <location>
        <begin position="186"/>
        <end position="206"/>
    </location>
</feature>
<dbReference type="PANTHER" id="PTHR11086">
    <property type="entry name" value="DEOXYCYTIDYLATE DEAMINASE-RELATED"/>
    <property type="match status" value="1"/>
</dbReference>
<dbReference type="OrthoDB" id="6710946at2759"/>
<evidence type="ECO:0000256" key="4">
    <source>
        <dbReference type="ARBA" id="ARBA00022727"/>
    </source>
</evidence>
<keyword evidence="12" id="KW-1185">Reference proteome</keyword>
<proteinExistence type="inferred from homology"/>
<evidence type="ECO:0000256" key="1">
    <source>
        <dbReference type="ARBA" id="ARBA00001947"/>
    </source>
</evidence>
<evidence type="ECO:0000256" key="6">
    <source>
        <dbReference type="ARBA" id="ARBA00022833"/>
    </source>
</evidence>
<dbReference type="STRING" id="105231.A0A1Y1I2Z7"/>
<dbReference type="GO" id="GO:0005737">
    <property type="term" value="C:cytoplasm"/>
    <property type="evidence" value="ECO:0000318"/>
    <property type="project" value="GO_Central"/>
</dbReference>
<dbReference type="FunFam" id="3.40.140.10:FF:000021">
    <property type="entry name" value="Deoxycytidylate deaminase"/>
    <property type="match status" value="1"/>
</dbReference>
<dbReference type="InterPro" id="IPR015517">
    <property type="entry name" value="dCMP_deaminase-rel"/>
</dbReference>
<dbReference type="GO" id="GO:0008270">
    <property type="term" value="F:zinc ion binding"/>
    <property type="evidence" value="ECO:0007669"/>
    <property type="project" value="InterPro"/>
</dbReference>
<dbReference type="EC" id="3.5.4.12" evidence="7"/>
<accession>A0A1Y1I2Z7</accession>
<evidence type="ECO:0000256" key="7">
    <source>
        <dbReference type="ARBA" id="ARBA00038938"/>
    </source>
</evidence>
<organism evidence="11 12">
    <name type="scientific">Klebsormidium nitens</name>
    <name type="common">Green alga</name>
    <name type="synonym">Ulothrix nitens</name>
    <dbReference type="NCBI Taxonomy" id="105231"/>
    <lineage>
        <taxon>Eukaryota</taxon>
        <taxon>Viridiplantae</taxon>
        <taxon>Streptophyta</taxon>
        <taxon>Klebsormidiophyceae</taxon>
        <taxon>Klebsormidiales</taxon>
        <taxon>Klebsormidiaceae</taxon>
        <taxon>Klebsormidium</taxon>
    </lineage>
</organism>
<evidence type="ECO:0000313" key="12">
    <source>
        <dbReference type="Proteomes" id="UP000054558"/>
    </source>
</evidence>
<dbReference type="AlphaFoldDB" id="A0A1Y1I2Z7"/>
<name>A0A1Y1I2Z7_KLENI</name>
<dbReference type="SUPFAM" id="SSF53927">
    <property type="entry name" value="Cytidine deaminase-like"/>
    <property type="match status" value="1"/>
</dbReference>
<evidence type="ECO:0000256" key="8">
    <source>
        <dbReference type="ARBA" id="ARBA00041763"/>
    </source>
</evidence>
<keyword evidence="6" id="KW-0862">Zinc</keyword>
<dbReference type="Proteomes" id="UP000054558">
    <property type="component" value="Unassembled WGS sequence"/>
</dbReference>
<dbReference type="GO" id="GO:0004132">
    <property type="term" value="F:dCMP deaminase activity"/>
    <property type="evidence" value="ECO:0000318"/>
    <property type="project" value="GO_Central"/>
</dbReference>
<dbReference type="GO" id="GO:0009165">
    <property type="term" value="P:nucleotide biosynthetic process"/>
    <property type="evidence" value="ECO:0007669"/>
    <property type="project" value="UniProtKB-KW"/>
</dbReference>
<keyword evidence="4" id="KW-0545">Nucleotide biosynthesis</keyword>
<evidence type="ECO:0000259" key="10">
    <source>
        <dbReference type="PROSITE" id="PS51747"/>
    </source>
</evidence>
<evidence type="ECO:0000313" key="11">
    <source>
        <dbReference type="EMBL" id="GAQ84843.1"/>
    </source>
</evidence>
<comment type="similarity">
    <text evidence="2">Belongs to the cytidine and deoxycytidylate deaminase family.</text>
</comment>
<dbReference type="PROSITE" id="PS51747">
    <property type="entry name" value="CYT_DCMP_DEAMINASES_2"/>
    <property type="match status" value="1"/>
</dbReference>
<dbReference type="InterPro" id="IPR002125">
    <property type="entry name" value="CMP_dCMP_dom"/>
</dbReference>
<gene>
    <name evidence="11" type="ORF">KFL_002080200</name>
</gene>
<sequence length="376" mass="40902">MAHADSLSSSLPLIASVAVVSGAAAALATILAVKVVGDDQVHEQAQKWSRWLGFHYSRVEKAASDSAHQCCCGHQRSLNQPQNPPKQKLNDLPLESGFKEAGSLGSHHIKPLATDHIETKSLDPPRERNAWKSSQDPETGVSRRLDELLEGAKDSGEASPSGQSADISSIDLRTPEKQPRLLDQSLGATSPALPGKPDPEDPSKRKGYLSWDDYFMAVAFLSAQRSKDPNRQVGACIVSQERIILGIGYNGFPRGCSDDQLPWAKSSKDGDLLKTKYPYVCHAELNAILNRNHASAPGQKMYVTMFPCNECAKLIIQSGISEVIYYTDKGGHERDIGPGDPRPEIAYAASKRLLKLAGVKMCQHKPAKASITLDFR</sequence>
<evidence type="ECO:0000256" key="3">
    <source>
        <dbReference type="ARBA" id="ARBA00022723"/>
    </source>
</evidence>
<evidence type="ECO:0000256" key="2">
    <source>
        <dbReference type="ARBA" id="ARBA00006576"/>
    </source>
</evidence>
<dbReference type="PROSITE" id="PS00903">
    <property type="entry name" value="CYT_DCMP_DEAMINASES_1"/>
    <property type="match status" value="1"/>
</dbReference>
<keyword evidence="5" id="KW-0378">Hydrolase</keyword>
<feature type="compositionally biased region" description="Basic and acidic residues" evidence="9">
    <location>
        <begin position="113"/>
        <end position="130"/>
    </location>
</feature>
<protein>
    <recommendedName>
        <fullName evidence="8">dCMP deaminase</fullName>
        <ecNumber evidence="7">3.5.4.12</ecNumber>
    </recommendedName>
    <alternativeName>
        <fullName evidence="8">dCMP deaminase</fullName>
    </alternativeName>
</protein>
<dbReference type="Gene3D" id="3.40.140.10">
    <property type="entry name" value="Cytidine Deaminase, domain 2"/>
    <property type="match status" value="1"/>
</dbReference>
<evidence type="ECO:0000256" key="9">
    <source>
        <dbReference type="SAM" id="MobiDB-lite"/>
    </source>
</evidence>
<evidence type="ECO:0000256" key="5">
    <source>
        <dbReference type="ARBA" id="ARBA00022801"/>
    </source>
</evidence>
<keyword evidence="3" id="KW-0479">Metal-binding</keyword>
<dbReference type="PANTHER" id="PTHR11086:SF18">
    <property type="entry name" value="DEOXYCYTIDYLATE DEAMINASE"/>
    <property type="match status" value="1"/>
</dbReference>
<feature type="region of interest" description="Disordered" evidence="9">
    <location>
        <begin position="75"/>
        <end position="142"/>
    </location>
</feature>
<feature type="domain" description="CMP/dCMP-type deaminase" evidence="10">
    <location>
        <begin position="210"/>
        <end position="344"/>
    </location>
</feature>
<dbReference type="InterPro" id="IPR035105">
    <property type="entry name" value="Deoxycytidylate_deaminase_dom"/>
</dbReference>
<dbReference type="InterPro" id="IPR016193">
    <property type="entry name" value="Cytidine_deaminase-like"/>
</dbReference>
<dbReference type="InterPro" id="IPR016192">
    <property type="entry name" value="APOBEC/CMP_deaminase_Zn-bd"/>
</dbReference>
<dbReference type="CDD" id="cd01286">
    <property type="entry name" value="deoxycytidylate_deaminase"/>
    <property type="match status" value="1"/>
</dbReference>
<comment type="cofactor">
    <cofactor evidence="1">
        <name>Zn(2+)</name>
        <dbReference type="ChEBI" id="CHEBI:29105"/>
    </cofactor>
</comment>